<dbReference type="PANTHER" id="PTHR30055">
    <property type="entry name" value="HTH-TYPE TRANSCRIPTIONAL REGULATOR RUTR"/>
    <property type="match status" value="1"/>
</dbReference>
<dbReference type="InterPro" id="IPR036271">
    <property type="entry name" value="Tet_transcr_reg_TetR-rel_C_sf"/>
</dbReference>
<dbReference type="PROSITE" id="PS50977">
    <property type="entry name" value="HTH_TETR_2"/>
    <property type="match status" value="1"/>
</dbReference>
<dbReference type="Gene3D" id="1.10.357.10">
    <property type="entry name" value="Tetracycline Repressor, domain 2"/>
    <property type="match status" value="1"/>
</dbReference>
<evidence type="ECO:0000313" key="6">
    <source>
        <dbReference type="EMBL" id="SEJ67438.1"/>
    </source>
</evidence>
<proteinExistence type="predicted"/>
<dbReference type="PANTHER" id="PTHR30055:SF234">
    <property type="entry name" value="HTH-TYPE TRANSCRIPTIONAL REGULATOR BETI"/>
    <property type="match status" value="1"/>
</dbReference>
<dbReference type="InterPro" id="IPR001647">
    <property type="entry name" value="HTH_TetR"/>
</dbReference>
<dbReference type="SUPFAM" id="SSF46689">
    <property type="entry name" value="Homeodomain-like"/>
    <property type="match status" value="1"/>
</dbReference>
<sequence length="228" mass="25800">MTVTIIHFSHLLLILESGGKLRTMKNAITYPVSARGPADHEVRDQIVAAATEHFSRYGYEKTTVSDLAKAIGFSKAYIYKFFESKQAIGEMICANCLREIESEVKAAVEEADRPPEKLRRMFKAIVEASLRLFSQDRKLYEIAASAATEHWQATLAYEERIQKLLQDILQAGRQSGDFERKTPLDETAMAIYLVLRPYLNPLILQHSFDYTEEAPAKLSSLVLRSLSP</sequence>
<keyword evidence="7" id="KW-1185">Reference proteome</keyword>
<dbReference type="InterPro" id="IPR050109">
    <property type="entry name" value="HTH-type_TetR-like_transc_reg"/>
</dbReference>
<evidence type="ECO:0000256" key="4">
    <source>
        <dbReference type="PROSITE-ProRule" id="PRU00335"/>
    </source>
</evidence>
<keyword evidence="3" id="KW-0804">Transcription</keyword>
<dbReference type="EMBL" id="FNYE01000015">
    <property type="protein sequence ID" value="SEJ67438.1"/>
    <property type="molecule type" value="Genomic_DNA"/>
</dbReference>
<accession>A0A1H7AQ31</accession>
<evidence type="ECO:0000256" key="3">
    <source>
        <dbReference type="ARBA" id="ARBA00023163"/>
    </source>
</evidence>
<reference evidence="7" key="1">
    <citation type="submission" date="2016-10" db="EMBL/GenBank/DDBJ databases">
        <authorList>
            <person name="Varghese N."/>
            <person name="Submissions S."/>
        </authorList>
    </citation>
    <scope>NUCLEOTIDE SEQUENCE [LARGE SCALE GENOMIC DNA]</scope>
    <source>
        <strain evidence="7">LMG 26031</strain>
    </source>
</reference>
<dbReference type="PRINTS" id="PR00455">
    <property type="entry name" value="HTHTETR"/>
</dbReference>
<evidence type="ECO:0000259" key="5">
    <source>
        <dbReference type="PROSITE" id="PS50977"/>
    </source>
</evidence>
<feature type="domain" description="HTH tetR-type" evidence="5">
    <location>
        <begin position="40"/>
        <end position="100"/>
    </location>
</feature>
<dbReference type="InterPro" id="IPR041478">
    <property type="entry name" value="TetR_C_27"/>
</dbReference>
<keyword evidence="2 4" id="KW-0238">DNA-binding</keyword>
<evidence type="ECO:0000256" key="1">
    <source>
        <dbReference type="ARBA" id="ARBA00023015"/>
    </source>
</evidence>
<dbReference type="Proteomes" id="UP000198866">
    <property type="component" value="Unassembled WGS sequence"/>
</dbReference>
<dbReference type="InterPro" id="IPR009057">
    <property type="entry name" value="Homeodomain-like_sf"/>
</dbReference>
<dbReference type="AlphaFoldDB" id="A0A1H7AQ31"/>
<name>A0A1H7AQ31_9BURK</name>
<keyword evidence="1" id="KW-0805">Transcription regulation</keyword>
<dbReference type="SUPFAM" id="SSF48498">
    <property type="entry name" value="Tetracyclin repressor-like, C-terminal domain"/>
    <property type="match status" value="1"/>
</dbReference>
<dbReference type="Pfam" id="PF00440">
    <property type="entry name" value="TetR_N"/>
    <property type="match status" value="1"/>
</dbReference>
<dbReference type="GO" id="GO:0000976">
    <property type="term" value="F:transcription cis-regulatory region binding"/>
    <property type="evidence" value="ECO:0007669"/>
    <property type="project" value="TreeGrafter"/>
</dbReference>
<dbReference type="Pfam" id="PF17935">
    <property type="entry name" value="TetR_C_27"/>
    <property type="match status" value="1"/>
</dbReference>
<protein>
    <submittedName>
        <fullName evidence="6">Transcriptional regulator, TetR family</fullName>
    </submittedName>
</protein>
<dbReference type="GO" id="GO:0003700">
    <property type="term" value="F:DNA-binding transcription factor activity"/>
    <property type="evidence" value="ECO:0007669"/>
    <property type="project" value="TreeGrafter"/>
</dbReference>
<evidence type="ECO:0000313" key="7">
    <source>
        <dbReference type="Proteomes" id="UP000198866"/>
    </source>
</evidence>
<dbReference type="STRING" id="667676.SAMN05192539_101591"/>
<evidence type="ECO:0000256" key="2">
    <source>
        <dbReference type="ARBA" id="ARBA00023125"/>
    </source>
</evidence>
<feature type="DNA-binding region" description="H-T-H motif" evidence="4">
    <location>
        <begin position="63"/>
        <end position="82"/>
    </location>
</feature>
<gene>
    <name evidence="6" type="ORF">SAMN05192539_101591</name>
</gene>
<organism evidence="6 7">
    <name type="scientific">Paraburkholderia diazotrophica</name>
    <dbReference type="NCBI Taxonomy" id="667676"/>
    <lineage>
        <taxon>Bacteria</taxon>
        <taxon>Pseudomonadati</taxon>
        <taxon>Pseudomonadota</taxon>
        <taxon>Betaproteobacteria</taxon>
        <taxon>Burkholderiales</taxon>
        <taxon>Burkholderiaceae</taxon>
        <taxon>Paraburkholderia</taxon>
    </lineage>
</organism>